<evidence type="ECO:0000256" key="4">
    <source>
        <dbReference type="ARBA" id="ARBA00022825"/>
    </source>
</evidence>
<feature type="signal peptide" evidence="7">
    <location>
        <begin position="1"/>
        <end position="31"/>
    </location>
</feature>
<evidence type="ECO:0000256" key="5">
    <source>
        <dbReference type="PROSITE-ProRule" id="PRU01240"/>
    </source>
</evidence>
<proteinExistence type="inferred from homology"/>
<comment type="caution">
    <text evidence="9">The sequence shown here is derived from an EMBL/GenBank/DDBJ whole genome shotgun (WGS) entry which is preliminary data.</text>
</comment>
<evidence type="ECO:0000259" key="8">
    <source>
        <dbReference type="PROSITE" id="PS51829"/>
    </source>
</evidence>
<dbReference type="InterPro" id="IPR050131">
    <property type="entry name" value="Peptidase_S8_subtilisin-like"/>
</dbReference>
<evidence type="ECO:0000256" key="2">
    <source>
        <dbReference type="ARBA" id="ARBA00022670"/>
    </source>
</evidence>
<dbReference type="InterPro" id="IPR000209">
    <property type="entry name" value="Peptidase_S8/S53_dom"/>
</dbReference>
<name>A0ABW2Y9W7_9GAMM</name>
<keyword evidence="7" id="KW-0732">Signal</keyword>
<dbReference type="InterPro" id="IPR034176">
    <property type="entry name" value="Peptidases_S8_13"/>
</dbReference>
<protein>
    <submittedName>
        <fullName evidence="9">S8 family serine peptidase</fullName>
    </submittedName>
</protein>
<keyword evidence="2 5" id="KW-0645">Protease</keyword>
<reference evidence="10" key="1">
    <citation type="journal article" date="2019" name="Int. J. Syst. Evol. Microbiol.">
        <title>The Global Catalogue of Microorganisms (GCM) 10K type strain sequencing project: providing services to taxonomists for standard genome sequencing and annotation.</title>
        <authorList>
            <consortium name="The Broad Institute Genomics Platform"/>
            <consortium name="The Broad Institute Genome Sequencing Center for Infectious Disease"/>
            <person name="Wu L."/>
            <person name="Ma J."/>
        </authorList>
    </citation>
    <scope>NUCLEOTIDE SEQUENCE [LARGE SCALE GENOMIC DNA]</scope>
    <source>
        <strain evidence="10">CCUG 55585</strain>
    </source>
</reference>
<keyword evidence="3 5" id="KW-0378">Hydrolase</keyword>
<dbReference type="SUPFAM" id="SSF52743">
    <property type="entry name" value="Subtilisin-like"/>
    <property type="match status" value="1"/>
</dbReference>
<feature type="active site" description="Charge relay system" evidence="5">
    <location>
        <position position="415"/>
    </location>
</feature>
<evidence type="ECO:0000256" key="3">
    <source>
        <dbReference type="ARBA" id="ARBA00022801"/>
    </source>
</evidence>
<dbReference type="Proteomes" id="UP001597110">
    <property type="component" value="Unassembled WGS sequence"/>
</dbReference>
<dbReference type="PANTHER" id="PTHR43806:SF11">
    <property type="entry name" value="CEREVISIN-RELATED"/>
    <property type="match status" value="1"/>
</dbReference>
<dbReference type="SUPFAM" id="SSF49785">
    <property type="entry name" value="Galactose-binding domain-like"/>
    <property type="match status" value="1"/>
</dbReference>
<evidence type="ECO:0000313" key="9">
    <source>
        <dbReference type="EMBL" id="MFD0725324.1"/>
    </source>
</evidence>
<organism evidence="9 10">
    <name type="scientific">Lysobacter brunescens</name>
    <dbReference type="NCBI Taxonomy" id="262323"/>
    <lineage>
        <taxon>Bacteria</taxon>
        <taxon>Pseudomonadati</taxon>
        <taxon>Pseudomonadota</taxon>
        <taxon>Gammaproteobacteria</taxon>
        <taxon>Lysobacterales</taxon>
        <taxon>Lysobacteraceae</taxon>
        <taxon>Lysobacter</taxon>
    </lineage>
</organism>
<dbReference type="PROSITE" id="PS00137">
    <property type="entry name" value="SUBTILASE_HIS"/>
    <property type="match status" value="1"/>
</dbReference>
<feature type="region of interest" description="Disordered" evidence="6">
    <location>
        <begin position="212"/>
        <end position="235"/>
    </location>
</feature>
<dbReference type="Gene3D" id="2.60.120.260">
    <property type="entry name" value="Galactose-binding domain-like"/>
    <property type="match status" value="1"/>
</dbReference>
<gene>
    <name evidence="9" type="ORF">ACFQ0E_06870</name>
</gene>
<accession>A0ABW2Y9W7</accession>
<comment type="similarity">
    <text evidence="1 5">Belongs to the peptidase S8 family.</text>
</comment>
<dbReference type="InterPro" id="IPR036852">
    <property type="entry name" value="Peptidase_S8/S53_dom_sf"/>
</dbReference>
<feature type="active site" description="Charge relay system" evidence="5">
    <location>
        <position position="186"/>
    </location>
</feature>
<dbReference type="Gene3D" id="3.40.50.200">
    <property type="entry name" value="Peptidase S8/S53 domain"/>
    <property type="match status" value="1"/>
</dbReference>
<dbReference type="PRINTS" id="PR00723">
    <property type="entry name" value="SUBTILISIN"/>
</dbReference>
<dbReference type="Pfam" id="PF01483">
    <property type="entry name" value="P_proprotein"/>
    <property type="match status" value="1"/>
</dbReference>
<evidence type="ECO:0000256" key="6">
    <source>
        <dbReference type="SAM" id="MobiDB-lite"/>
    </source>
</evidence>
<dbReference type="Pfam" id="PF00082">
    <property type="entry name" value="Peptidase_S8"/>
    <property type="match status" value="1"/>
</dbReference>
<feature type="active site" description="Charge relay system" evidence="5">
    <location>
        <position position="238"/>
    </location>
</feature>
<evidence type="ECO:0000313" key="10">
    <source>
        <dbReference type="Proteomes" id="UP001597110"/>
    </source>
</evidence>
<dbReference type="InterPro" id="IPR002884">
    <property type="entry name" value="P_dom"/>
</dbReference>
<dbReference type="CDD" id="cd07496">
    <property type="entry name" value="Peptidases_S8_13"/>
    <property type="match status" value="1"/>
</dbReference>
<dbReference type="EMBL" id="JBHTIF010000001">
    <property type="protein sequence ID" value="MFD0725324.1"/>
    <property type="molecule type" value="Genomic_DNA"/>
</dbReference>
<dbReference type="PANTHER" id="PTHR43806">
    <property type="entry name" value="PEPTIDASE S8"/>
    <property type="match status" value="1"/>
</dbReference>
<dbReference type="RefSeq" id="WP_386822938.1">
    <property type="nucleotide sequence ID" value="NZ_JBHTIF010000001.1"/>
</dbReference>
<dbReference type="InterPro" id="IPR008979">
    <property type="entry name" value="Galactose-bd-like_sf"/>
</dbReference>
<feature type="chain" id="PRO_5045143011" evidence="7">
    <location>
        <begin position="32"/>
        <end position="599"/>
    </location>
</feature>
<dbReference type="InterPro" id="IPR023828">
    <property type="entry name" value="Peptidase_S8_Ser-AS"/>
</dbReference>
<dbReference type="InterPro" id="IPR022398">
    <property type="entry name" value="Peptidase_S8_His-AS"/>
</dbReference>
<dbReference type="PROSITE" id="PS51892">
    <property type="entry name" value="SUBTILASE"/>
    <property type="match status" value="1"/>
</dbReference>
<dbReference type="PROSITE" id="PS00138">
    <property type="entry name" value="SUBTILASE_SER"/>
    <property type="match status" value="1"/>
</dbReference>
<dbReference type="InterPro" id="IPR015500">
    <property type="entry name" value="Peptidase_S8_subtilisin-rel"/>
</dbReference>
<keyword evidence="4 5" id="KW-0720">Serine protease</keyword>
<evidence type="ECO:0000256" key="7">
    <source>
        <dbReference type="SAM" id="SignalP"/>
    </source>
</evidence>
<evidence type="ECO:0000256" key="1">
    <source>
        <dbReference type="ARBA" id="ARBA00011073"/>
    </source>
</evidence>
<feature type="domain" description="P/Homo B" evidence="8">
    <location>
        <begin position="481"/>
        <end position="599"/>
    </location>
</feature>
<sequence length="599" mass="62334">MSHARNRFMSLHPLAIATLCIAGSFAGQAFAGQVHLGGLSSAQTHQRFIVKYRDGSSERRNAATLERSLNRAASAVQVRDASARGGMRAVGLRHLRRMALGSDVVVASHKLDRANAASLMRRLAADPNVEYVEVDRRVHPAMVPNDPRYAVDQWHYQAPIAGRYGINLPTAWDRATGAGIVVAVLDTGSTAHADMAGRTVAGYDFIDDVETANDGNGRDNNPADPGDWCEAGDSSSWHGTHVAGTIAAATNNNAGVAGVAYGARVQHVRVLGRCGGWDSDIADGIIWASGGAVAGVPANATPAKVLNLSLGGAGACGATYQNAINSAVGRGATIVVAAGNDGGNAANFSPSSCANVVVVGASSRDGVRVIRPDWWSSNYGAAVDIAAPGMDVMSTVNTGQQAPGVEGYEAWDGTSMATPHVAGVVALMQSARPAGSLLTPAQVEQVLKDNTTAFPRVPDQPIGRGIVNADDAVRAAIAFDAAAGGVQTYANNNRTAIIDGGTITSTIAVAGRNGNAPSNAQVSVNISHTWRGDLRLELLAPDGSVYRLKTESGSDSADNVIATYTVNLSTEALNGNWRLRVRDMWTPDTGNLNSWSIRF</sequence>
<dbReference type="PROSITE" id="PS51829">
    <property type="entry name" value="P_HOMO_B"/>
    <property type="match status" value="1"/>
</dbReference>
<keyword evidence="10" id="KW-1185">Reference proteome</keyword>